<proteinExistence type="predicted"/>
<dbReference type="RefSeq" id="WP_175398106.1">
    <property type="nucleotide sequence ID" value="NZ_JABMCB010000201.1"/>
</dbReference>
<name>A0A7Y6C2B2_9BACL</name>
<keyword evidence="2" id="KW-1185">Reference proteome</keyword>
<gene>
    <name evidence="1" type="ORF">HP552_25045</name>
</gene>
<organism evidence="1 2">
    <name type="scientific">Paenibacillus xylanilyticus</name>
    <dbReference type="NCBI Taxonomy" id="248903"/>
    <lineage>
        <taxon>Bacteria</taxon>
        <taxon>Bacillati</taxon>
        <taxon>Bacillota</taxon>
        <taxon>Bacilli</taxon>
        <taxon>Bacillales</taxon>
        <taxon>Paenibacillaceae</taxon>
        <taxon>Paenibacillus</taxon>
    </lineage>
</organism>
<accession>A0A7Y6C2B2</accession>
<dbReference type="Proteomes" id="UP000526125">
    <property type="component" value="Unassembled WGS sequence"/>
</dbReference>
<protein>
    <submittedName>
        <fullName evidence="1">Uncharacterized protein</fullName>
    </submittedName>
</protein>
<evidence type="ECO:0000313" key="2">
    <source>
        <dbReference type="Proteomes" id="UP000526125"/>
    </source>
</evidence>
<reference evidence="1 2" key="1">
    <citation type="submission" date="2020-05" db="EMBL/GenBank/DDBJ databases">
        <title>Genome Sequencing of Type Strains.</title>
        <authorList>
            <person name="Lemaire J.F."/>
            <person name="Inderbitzin P."/>
            <person name="Gregorio O.A."/>
            <person name="Collins S.B."/>
            <person name="Wespe N."/>
            <person name="Knight-Connoni V."/>
        </authorList>
    </citation>
    <scope>NUCLEOTIDE SEQUENCE [LARGE SCALE GENOMIC DNA]</scope>
    <source>
        <strain evidence="1 2">LMG 21957</strain>
    </source>
</reference>
<dbReference type="AlphaFoldDB" id="A0A7Y6C2B2"/>
<evidence type="ECO:0000313" key="1">
    <source>
        <dbReference type="EMBL" id="NUU78485.1"/>
    </source>
</evidence>
<comment type="caution">
    <text evidence="1">The sequence shown here is derived from an EMBL/GenBank/DDBJ whole genome shotgun (WGS) entry which is preliminary data.</text>
</comment>
<sequence>MRREWFDPFRSDLEVVFAAAEQLVQNYPEPMAGHALEQLHLINPLLRDSGHSYIGYIIPLWMQISDGLPPQTAHKLSTACLIHMMYFLNLDEVMDERPEDSTLKLSLGNLYYMDALRVYSDLFSPSSQFWTYFRQYVADWAVSVNGEKQMDYFKDNPLLIAHKAAPLQLGAVGALLLLDQTHRIAAVCPDINIALMTLQMTDDFNDMDQDAAQGNYNSFLSHVSAALKLPYPTRTLSERIRNNMYSTPIMNSYVDIAYRYHDTLTSSNSGISHLFAFDTHLCETLVQAVEAIKQHKRSLHQGGFHYWISEHALTLRGKS</sequence>
<dbReference type="EMBL" id="JABMCB010000201">
    <property type="protein sequence ID" value="NUU78485.1"/>
    <property type="molecule type" value="Genomic_DNA"/>
</dbReference>